<evidence type="ECO:0000313" key="2">
    <source>
        <dbReference type="Proteomes" id="UP000252081"/>
    </source>
</evidence>
<evidence type="ECO:0008006" key="3">
    <source>
        <dbReference type="Google" id="ProtNLM"/>
    </source>
</evidence>
<sequence length="295" mass="34268">MVSGAFCSLNIYPMIREFSKRSLERLVDELHSLDYLASDPLEKMSGSLKVTKTAITRLQQIVLEHGFASREEEVHFFKHIKTDFYAWQVFVVERYTLERNMPVRDAEAQRLFLLGEVAYVERFFLSHPFVFEYFRIGATELDELYFLRESEGPGLLFPEGVERDRSFSSPADYLFSKFKAYGMLKEWIMERLDYLERNPLIAYVPGAESVELKWTGDSVNLAELGYALALSGQLNHGQAAIAQVFRWLEEKFCISIGVPARRLASIRSRKRLSRAKFLDELKEALERKMDEDDGR</sequence>
<dbReference type="RefSeq" id="WP_113947438.1">
    <property type="nucleotide sequence ID" value="NZ_QNQU01000002.1"/>
</dbReference>
<accession>A0A366LE17</accession>
<evidence type="ECO:0000313" key="1">
    <source>
        <dbReference type="EMBL" id="RBQ11524.1"/>
    </source>
</evidence>
<keyword evidence="2" id="KW-1185">Reference proteome</keyword>
<dbReference type="OrthoDB" id="790983at2"/>
<organism evidence="1 2">
    <name type="scientific">Pedobacter miscanthi</name>
    <dbReference type="NCBI Taxonomy" id="2259170"/>
    <lineage>
        <taxon>Bacteria</taxon>
        <taxon>Pseudomonadati</taxon>
        <taxon>Bacteroidota</taxon>
        <taxon>Sphingobacteriia</taxon>
        <taxon>Sphingobacteriales</taxon>
        <taxon>Sphingobacteriaceae</taxon>
        <taxon>Pedobacter</taxon>
    </lineage>
</organism>
<dbReference type="Proteomes" id="UP000252081">
    <property type="component" value="Unassembled WGS sequence"/>
</dbReference>
<comment type="caution">
    <text evidence="1">The sequence shown here is derived from an EMBL/GenBank/DDBJ whole genome shotgun (WGS) entry which is preliminary data.</text>
</comment>
<gene>
    <name evidence="1" type="ORF">DRW42_03415</name>
</gene>
<proteinExistence type="predicted"/>
<name>A0A366LE17_9SPHI</name>
<dbReference type="EMBL" id="QNQU01000002">
    <property type="protein sequence ID" value="RBQ11524.1"/>
    <property type="molecule type" value="Genomic_DNA"/>
</dbReference>
<dbReference type="Pfam" id="PF09357">
    <property type="entry name" value="RteC"/>
    <property type="match status" value="1"/>
</dbReference>
<dbReference type="InterPro" id="IPR018534">
    <property type="entry name" value="Tet_reg_excision_RteC"/>
</dbReference>
<protein>
    <recommendedName>
        <fullName evidence="3">RteC protein</fullName>
    </recommendedName>
</protein>
<dbReference type="AlphaFoldDB" id="A0A366LE17"/>
<reference evidence="1 2" key="1">
    <citation type="submission" date="2018-07" db="EMBL/GenBank/DDBJ databases">
        <title>A draft genome of a endophytic bacteria, a new species of Pedobacter.</title>
        <authorList>
            <person name="Zhang Z.D."/>
            <person name="Chen Z.J."/>
        </authorList>
    </citation>
    <scope>NUCLEOTIDE SEQUENCE [LARGE SCALE GENOMIC DNA]</scope>
    <source>
        <strain evidence="1 2">RS10</strain>
    </source>
</reference>